<dbReference type="PANTHER" id="PTHR23169:SF25">
    <property type="entry name" value="MICROTUBULE-ACTIN CROSS-LINKING FACTOR 1, ISOFORMS 1_2_3_4_5"/>
    <property type="match status" value="1"/>
</dbReference>
<organism evidence="3 4">
    <name type="scientific">Ranitomeya imitator</name>
    <name type="common">mimic poison frog</name>
    <dbReference type="NCBI Taxonomy" id="111125"/>
    <lineage>
        <taxon>Eukaryota</taxon>
        <taxon>Metazoa</taxon>
        <taxon>Chordata</taxon>
        <taxon>Craniata</taxon>
        <taxon>Vertebrata</taxon>
        <taxon>Euteleostomi</taxon>
        <taxon>Amphibia</taxon>
        <taxon>Batrachia</taxon>
        <taxon>Anura</taxon>
        <taxon>Neobatrachia</taxon>
        <taxon>Hyloidea</taxon>
        <taxon>Dendrobatidae</taxon>
        <taxon>Dendrobatinae</taxon>
        <taxon>Ranitomeya</taxon>
    </lineage>
</organism>
<reference evidence="3" key="1">
    <citation type="submission" date="2023-07" db="EMBL/GenBank/DDBJ databases">
        <authorList>
            <person name="Stuckert A."/>
        </authorList>
    </citation>
    <scope>NUCLEOTIDE SEQUENCE</scope>
</reference>
<dbReference type="SUPFAM" id="SSF46966">
    <property type="entry name" value="Spectrin repeat"/>
    <property type="match status" value="1"/>
</dbReference>
<feature type="compositionally biased region" description="Polar residues" evidence="1">
    <location>
        <begin position="61"/>
        <end position="77"/>
    </location>
</feature>
<dbReference type="InterPro" id="IPR049538">
    <property type="entry name" value="PCN-like_spectrin-like_rpt"/>
</dbReference>
<dbReference type="InterPro" id="IPR001715">
    <property type="entry name" value="CH_dom"/>
</dbReference>
<dbReference type="PANTHER" id="PTHR23169">
    <property type="entry name" value="ENVOPLAKIN"/>
    <property type="match status" value="1"/>
</dbReference>
<evidence type="ECO:0000256" key="1">
    <source>
        <dbReference type="SAM" id="MobiDB-lite"/>
    </source>
</evidence>
<sequence length="525" mass="59123">MGNSVSCVRKPKEKRPGKEKEPQSGKKKRRFRRKKKDEGAKQEAEQMDQKNEEREEEKDVSNNTCASTEDPASTGSILQDEGRVLQVRETFHGMVHRAQLVNPLSTPESPPLGTTVIARIVDNPAEKKQRSSSTMVAFDRGGNSRAVLLPIKDDDLDKSVSYRTSSGEESNLGLSSLAKDKTERGVPVTLSWGPERSSSGYGSEPLSQLEQISDIYVGGESGDMSAKEKLLLWTQKVTAGYVGVKCTNFTSCWSNGKMFNAIIHRYRPDLVDMQKVEIQSNRENLEQAFEIAESLGVTRLLDAEDVDVDSPDEKSVITYVSSIYDAFPKVPEGGEGISATVSVAHALYNQYVHVKETEIPAKEQEKAQIQKLYQMLQTWIEFGRIKLPTSFHPNDVEEQWGKLILSMIEREKVLRPAVERLELLLQIANRIQNGCLSCEEKLTLARNTLQSDASNVECGQSTQQEIEVLQFLQESESVLRQLQADVQILRDEKYFQVDELAFRVFYSSCKEHAYNCEANNKRENK</sequence>
<protein>
    <recommendedName>
        <fullName evidence="2">Calponin-homology (CH) domain-containing protein</fullName>
    </recommendedName>
</protein>
<dbReference type="PROSITE" id="PS50021">
    <property type="entry name" value="CH"/>
    <property type="match status" value="1"/>
</dbReference>
<dbReference type="InterPro" id="IPR043197">
    <property type="entry name" value="Plakin"/>
</dbReference>
<gene>
    <name evidence="3" type="ORF">RIMI_LOCUS19465537</name>
</gene>
<feature type="compositionally biased region" description="Basic residues" evidence="1">
    <location>
        <begin position="25"/>
        <end position="35"/>
    </location>
</feature>
<feature type="compositionally biased region" description="Basic and acidic residues" evidence="1">
    <location>
        <begin position="14"/>
        <end position="24"/>
    </location>
</feature>
<proteinExistence type="predicted"/>
<dbReference type="Pfam" id="PF21020">
    <property type="entry name" value="Spectrin_4"/>
    <property type="match status" value="1"/>
</dbReference>
<dbReference type="SMART" id="SM00033">
    <property type="entry name" value="CH"/>
    <property type="match status" value="1"/>
</dbReference>
<keyword evidence="4" id="KW-1185">Reference proteome</keyword>
<dbReference type="Gene3D" id="1.10.418.10">
    <property type="entry name" value="Calponin-like domain"/>
    <property type="match status" value="1"/>
</dbReference>
<dbReference type="EMBL" id="CAUEEQ010062217">
    <property type="protein sequence ID" value="CAJ0964666.1"/>
    <property type="molecule type" value="Genomic_DNA"/>
</dbReference>
<dbReference type="Proteomes" id="UP001176940">
    <property type="component" value="Unassembled WGS sequence"/>
</dbReference>
<name>A0ABN9MGH5_9NEOB</name>
<accession>A0ABN9MGH5</accession>
<evidence type="ECO:0000259" key="2">
    <source>
        <dbReference type="PROSITE" id="PS50021"/>
    </source>
</evidence>
<dbReference type="InterPro" id="IPR036872">
    <property type="entry name" value="CH_dom_sf"/>
</dbReference>
<evidence type="ECO:0000313" key="4">
    <source>
        <dbReference type="Proteomes" id="UP001176940"/>
    </source>
</evidence>
<evidence type="ECO:0000313" key="3">
    <source>
        <dbReference type="EMBL" id="CAJ0964666.1"/>
    </source>
</evidence>
<feature type="compositionally biased region" description="Basic and acidic residues" evidence="1">
    <location>
        <begin position="36"/>
        <end position="60"/>
    </location>
</feature>
<dbReference type="Gene3D" id="1.20.58.60">
    <property type="match status" value="2"/>
</dbReference>
<feature type="domain" description="Calponin-homology (CH)" evidence="2">
    <location>
        <begin position="224"/>
        <end position="328"/>
    </location>
</feature>
<dbReference type="SUPFAM" id="SSF47576">
    <property type="entry name" value="Calponin-homology domain, CH-domain"/>
    <property type="match status" value="1"/>
</dbReference>
<feature type="region of interest" description="Disordered" evidence="1">
    <location>
        <begin position="1"/>
        <end position="80"/>
    </location>
</feature>
<comment type="caution">
    <text evidence="3">The sequence shown here is derived from an EMBL/GenBank/DDBJ whole genome shotgun (WGS) entry which is preliminary data.</text>
</comment>
<dbReference type="Pfam" id="PF00307">
    <property type="entry name" value="CH"/>
    <property type="match status" value="1"/>
</dbReference>